<protein>
    <submittedName>
        <fullName evidence="1">Uncharacterized protein</fullName>
    </submittedName>
</protein>
<dbReference type="AlphaFoldDB" id="A0AA37WW47"/>
<organism evidence="1 2">
    <name type="scientific">Paraferrimonas haliotis</name>
    <dbReference type="NCBI Taxonomy" id="2013866"/>
    <lineage>
        <taxon>Bacteria</taxon>
        <taxon>Pseudomonadati</taxon>
        <taxon>Pseudomonadota</taxon>
        <taxon>Gammaproteobacteria</taxon>
        <taxon>Alteromonadales</taxon>
        <taxon>Ferrimonadaceae</taxon>
        <taxon>Paraferrimonas</taxon>
    </lineage>
</organism>
<gene>
    <name evidence="1" type="ORF">GCM10007894_12300</name>
</gene>
<accession>A0AA37WW47</accession>
<dbReference type="RefSeq" id="WP_095497185.1">
    <property type="nucleotide sequence ID" value="NZ_BSPO01000002.1"/>
</dbReference>
<evidence type="ECO:0000313" key="2">
    <source>
        <dbReference type="Proteomes" id="UP001157439"/>
    </source>
</evidence>
<dbReference type="EMBL" id="BSPO01000002">
    <property type="protein sequence ID" value="GLS83253.1"/>
    <property type="molecule type" value="Genomic_DNA"/>
</dbReference>
<sequence length="67" mass="7808">MTQTTEQTVELEAHYLDLESWVYALAKGHPARTEYEQMKQRLADIDTADKEAKTEYPCPCRFKKLGE</sequence>
<keyword evidence="2" id="KW-1185">Reference proteome</keyword>
<comment type="caution">
    <text evidence="1">The sequence shown here is derived from an EMBL/GenBank/DDBJ whole genome shotgun (WGS) entry which is preliminary data.</text>
</comment>
<dbReference type="Proteomes" id="UP001157439">
    <property type="component" value="Unassembled WGS sequence"/>
</dbReference>
<name>A0AA37WW47_9GAMM</name>
<reference evidence="1 2" key="1">
    <citation type="journal article" date="2014" name="Int. J. Syst. Evol. Microbiol.">
        <title>Complete genome sequence of Corynebacterium casei LMG S-19264T (=DSM 44701T), isolated from a smear-ripened cheese.</title>
        <authorList>
            <consortium name="US DOE Joint Genome Institute (JGI-PGF)"/>
            <person name="Walter F."/>
            <person name="Albersmeier A."/>
            <person name="Kalinowski J."/>
            <person name="Ruckert C."/>
        </authorList>
    </citation>
    <scope>NUCLEOTIDE SEQUENCE [LARGE SCALE GENOMIC DNA]</scope>
    <source>
        <strain evidence="1 2">NBRC 112785</strain>
    </source>
</reference>
<proteinExistence type="predicted"/>
<evidence type="ECO:0000313" key="1">
    <source>
        <dbReference type="EMBL" id="GLS83253.1"/>
    </source>
</evidence>